<accession>A0A839A7F2</accession>
<evidence type="ECO:0000313" key="1">
    <source>
        <dbReference type="EMBL" id="MBA5729720.1"/>
    </source>
</evidence>
<protein>
    <submittedName>
        <fullName evidence="1">Uncharacterized protein</fullName>
    </submittedName>
</protein>
<dbReference type="Proteomes" id="UP000571018">
    <property type="component" value="Unassembled WGS sequence"/>
</dbReference>
<organism evidence="1 2">
    <name type="scientific">Ruoffia halotolerans</name>
    <dbReference type="NCBI Taxonomy" id="2748684"/>
    <lineage>
        <taxon>Bacteria</taxon>
        <taxon>Bacillati</taxon>
        <taxon>Bacillota</taxon>
        <taxon>Bacilli</taxon>
        <taxon>Lactobacillales</taxon>
        <taxon>Aerococcaceae</taxon>
        <taxon>Ruoffia</taxon>
    </lineage>
</organism>
<evidence type="ECO:0000313" key="2">
    <source>
        <dbReference type="Proteomes" id="UP000571018"/>
    </source>
</evidence>
<dbReference type="RefSeq" id="WP_218931409.1">
    <property type="nucleotide sequence ID" value="NZ_JACAOA010000021.1"/>
</dbReference>
<reference evidence="1 2" key="1">
    <citation type="submission" date="2020-06" db="EMBL/GenBank/DDBJ databases">
        <title>Reclassification of Facklamia ignava, Facklamia soureckii and Facklami tabacinasalis as Falseniella iganva gen. nov., comb. nov., Hutsoniella ignava gen. nov., comb. nov., and Ruoffia tabacinasalis gen. nov., comb. nov and description of Ruoffia haltotolerans sp. nov., isolated from hypersaline Inland Sea of Qatar.</title>
        <authorList>
            <person name="Fotedar R."/>
            <person name="Sankaranarayanan K."/>
            <person name="Lawson P."/>
            <person name="Caldwell M."/>
            <person name="Zeyara A."/>
            <person name="Al Malki A."/>
            <person name="Ali M."/>
        </authorList>
    </citation>
    <scope>NUCLEOTIDE SEQUENCE [LARGE SCALE GENOMIC DNA]</scope>
    <source>
        <strain evidence="1 2">INB8</strain>
    </source>
</reference>
<dbReference type="AlphaFoldDB" id="A0A839A7F2"/>
<proteinExistence type="predicted"/>
<gene>
    <name evidence="1" type="ORF">HW423_07970</name>
</gene>
<sequence>MELVTESNEVHQYDRVHLCSGSLPVLDPYPLNELTHDYSEDDRIVAIRTGLTAIDVLKYLLQERENESVYTFSRHNFFNTVGTADYSSLKMTHITMDNVKATMDSNEKILYFDALDKLIQKGFNHLNIHFEDFYNIPLQTGTAGLGES</sequence>
<comment type="caution">
    <text evidence="1">The sequence shown here is derived from an EMBL/GenBank/DDBJ whole genome shotgun (WGS) entry which is preliminary data.</text>
</comment>
<keyword evidence="2" id="KW-1185">Reference proteome</keyword>
<name>A0A839A7F2_9LACT</name>
<dbReference type="EMBL" id="JACAOA010000021">
    <property type="protein sequence ID" value="MBA5729720.1"/>
    <property type="molecule type" value="Genomic_DNA"/>
</dbReference>